<feature type="signal peptide" evidence="1">
    <location>
        <begin position="1"/>
        <end position="34"/>
    </location>
</feature>
<dbReference type="EMBL" id="CM031812">
    <property type="protein sequence ID" value="KAG6657481.1"/>
    <property type="molecule type" value="Genomic_DNA"/>
</dbReference>
<accession>A0A8T1QRD2</accession>
<dbReference type="AlphaFoldDB" id="A0A8T1QRD2"/>
<evidence type="ECO:0000313" key="3">
    <source>
        <dbReference type="Proteomes" id="UP000811609"/>
    </source>
</evidence>
<sequence length="77" mass="9257">MVFLALPNLCRLISFEAAVVKLLHLLLTRPECEGTYCNHHFEPKRRFQPSTYGLFWIRLAIIRSMRLFKLYSCFIWH</sequence>
<evidence type="ECO:0000256" key="1">
    <source>
        <dbReference type="SAM" id="SignalP"/>
    </source>
</evidence>
<dbReference type="Proteomes" id="UP000811609">
    <property type="component" value="Chromosome 4"/>
</dbReference>
<proteinExistence type="predicted"/>
<keyword evidence="1" id="KW-0732">Signal</keyword>
<evidence type="ECO:0008006" key="4">
    <source>
        <dbReference type="Google" id="ProtNLM"/>
    </source>
</evidence>
<feature type="chain" id="PRO_5036275516" description="Secreted protein" evidence="1">
    <location>
        <begin position="35"/>
        <end position="77"/>
    </location>
</feature>
<name>A0A8T1QRD2_CARIL</name>
<comment type="caution">
    <text evidence="2">The sequence shown here is derived from an EMBL/GenBank/DDBJ whole genome shotgun (WGS) entry which is preliminary data.</text>
</comment>
<reference evidence="2" key="1">
    <citation type="submission" date="2020-12" db="EMBL/GenBank/DDBJ databases">
        <title>WGS assembly of Carya illinoinensis cv. Pawnee.</title>
        <authorList>
            <person name="Platts A."/>
            <person name="Shu S."/>
            <person name="Wright S."/>
            <person name="Barry K."/>
            <person name="Edger P."/>
            <person name="Pires J.C."/>
            <person name="Schmutz J."/>
        </authorList>
    </citation>
    <scope>NUCLEOTIDE SEQUENCE</scope>
    <source>
        <tissue evidence="2">Leaf</tissue>
    </source>
</reference>
<keyword evidence="3" id="KW-1185">Reference proteome</keyword>
<dbReference type="EMBL" id="CM031812">
    <property type="protein sequence ID" value="KAG6657480.1"/>
    <property type="molecule type" value="Genomic_DNA"/>
</dbReference>
<protein>
    <recommendedName>
        <fullName evidence="4">Secreted protein</fullName>
    </recommendedName>
</protein>
<gene>
    <name evidence="2" type="ORF">CIPAW_04G094300</name>
</gene>
<evidence type="ECO:0000313" key="2">
    <source>
        <dbReference type="EMBL" id="KAG6657480.1"/>
    </source>
</evidence>
<organism evidence="2 3">
    <name type="scientific">Carya illinoinensis</name>
    <name type="common">Pecan</name>
    <dbReference type="NCBI Taxonomy" id="32201"/>
    <lineage>
        <taxon>Eukaryota</taxon>
        <taxon>Viridiplantae</taxon>
        <taxon>Streptophyta</taxon>
        <taxon>Embryophyta</taxon>
        <taxon>Tracheophyta</taxon>
        <taxon>Spermatophyta</taxon>
        <taxon>Magnoliopsida</taxon>
        <taxon>eudicotyledons</taxon>
        <taxon>Gunneridae</taxon>
        <taxon>Pentapetalae</taxon>
        <taxon>rosids</taxon>
        <taxon>fabids</taxon>
        <taxon>Fagales</taxon>
        <taxon>Juglandaceae</taxon>
        <taxon>Carya</taxon>
    </lineage>
</organism>